<feature type="region of interest" description="Disordered" evidence="2">
    <location>
        <begin position="240"/>
        <end position="262"/>
    </location>
</feature>
<dbReference type="Proteomes" id="UP001156601">
    <property type="component" value="Unassembled WGS sequence"/>
</dbReference>
<dbReference type="InterPro" id="IPR001753">
    <property type="entry name" value="Enoyl-CoA_hydra/iso"/>
</dbReference>
<evidence type="ECO:0000256" key="2">
    <source>
        <dbReference type="SAM" id="MobiDB-lite"/>
    </source>
</evidence>
<dbReference type="SUPFAM" id="SSF52096">
    <property type="entry name" value="ClpP/crotonase"/>
    <property type="match status" value="1"/>
</dbReference>
<reference evidence="3" key="2">
    <citation type="submission" date="2023-01" db="EMBL/GenBank/DDBJ databases">
        <title>Draft genome sequence of Agaribacter marinus strain NBRC 110023.</title>
        <authorList>
            <person name="Sun Q."/>
            <person name="Mori K."/>
        </authorList>
    </citation>
    <scope>NUCLEOTIDE SEQUENCE</scope>
    <source>
        <strain evidence="3">NBRC 110023</strain>
    </source>
</reference>
<dbReference type="RefSeq" id="WP_284216470.1">
    <property type="nucleotide sequence ID" value="NZ_BSOT01000005.1"/>
</dbReference>
<dbReference type="Gene3D" id="3.90.226.10">
    <property type="entry name" value="2-enoyl-CoA Hydratase, Chain A, domain 1"/>
    <property type="match status" value="1"/>
</dbReference>
<dbReference type="EMBL" id="BSOT01000005">
    <property type="protein sequence ID" value="GLR70166.1"/>
    <property type="molecule type" value="Genomic_DNA"/>
</dbReference>
<dbReference type="PANTHER" id="PTHR42964">
    <property type="entry name" value="ENOYL-COA HYDRATASE"/>
    <property type="match status" value="1"/>
</dbReference>
<evidence type="ECO:0000256" key="1">
    <source>
        <dbReference type="ARBA" id="ARBA00005254"/>
    </source>
</evidence>
<evidence type="ECO:0000313" key="3">
    <source>
        <dbReference type="EMBL" id="GLR70166.1"/>
    </source>
</evidence>
<dbReference type="GO" id="GO:0003824">
    <property type="term" value="F:catalytic activity"/>
    <property type="evidence" value="ECO:0007669"/>
    <property type="project" value="UniProtKB-ARBA"/>
</dbReference>
<sequence length="262" mass="28481">MQNIEFEINAINVAVVTLNRPNIHNAFDEITIAELMSVFDIVNDDNNIRALILRASGKTFSAGADINWMKKMASYSQSENEADALQLGRMLHKLYTLNKPTIARVQGAAYGGALGIIACCDIAVGSKLSKFCLSEAKFGLLPATIAPYVVKAIGVREAKRLFMTAEVISARRARRLGLLSEIVSESELDSTIGLMIGRILKNGPRAVSQAKALALMVDEAAISEELMEKTSKINAMARTSEEGQEGLSSFLSKRDPSWLTDV</sequence>
<organism evidence="3 4">
    <name type="scientific">Agaribacter marinus</name>
    <dbReference type="NCBI Taxonomy" id="1431249"/>
    <lineage>
        <taxon>Bacteria</taxon>
        <taxon>Pseudomonadati</taxon>
        <taxon>Pseudomonadota</taxon>
        <taxon>Gammaproteobacteria</taxon>
        <taxon>Alteromonadales</taxon>
        <taxon>Alteromonadaceae</taxon>
        <taxon>Agaribacter</taxon>
    </lineage>
</organism>
<dbReference type="InterPro" id="IPR051683">
    <property type="entry name" value="Enoyl-CoA_Hydratase/Isomerase"/>
</dbReference>
<dbReference type="AlphaFoldDB" id="A0AA37SYF2"/>
<dbReference type="Pfam" id="PF00378">
    <property type="entry name" value="ECH_1"/>
    <property type="match status" value="1"/>
</dbReference>
<reference evidence="3" key="1">
    <citation type="journal article" date="2014" name="Int. J. Syst. Evol. Microbiol.">
        <title>Complete genome sequence of Corynebacterium casei LMG S-19264T (=DSM 44701T), isolated from a smear-ripened cheese.</title>
        <authorList>
            <consortium name="US DOE Joint Genome Institute (JGI-PGF)"/>
            <person name="Walter F."/>
            <person name="Albersmeier A."/>
            <person name="Kalinowski J."/>
            <person name="Ruckert C."/>
        </authorList>
    </citation>
    <scope>NUCLEOTIDE SEQUENCE</scope>
    <source>
        <strain evidence="3">NBRC 110023</strain>
    </source>
</reference>
<accession>A0AA37SYF2</accession>
<comment type="similarity">
    <text evidence="1">Belongs to the enoyl-CoA hydratase/isomerase family.</text>
</comment>
<protein>
    <submittedName>
        <fullName evidence="3">Gamma-carboxygeranoyl-CoA hydratase</fullName>
    </submittedName>
</protein>
<keyword evidence="4" id="KW-1185">Reference proteome</keyword>
<dbReference type="InterPro" id="IPR029045">
    <property type="entry name" value="ClpP/crotonase-like_dom_sf"/>
</dbReference>
<dbReference type="InterPro" id="IPR014748">
    <property type="entry name" value="Enoyl-CoA_hydra_C"/>
</dbReference>
<evidence type="ECO:0000313" key="4">
    <source>
        <dbReference type="Proteomes" id="UP001156601"/>
    </source>
</evidence>
<dbReference type="PANTHER" id="PTHR42964:SF1">
    <property type="entry name" value="POLYKETIDE BIOSYNTHESIS ENOYL-COA HYDRATASE PKSH-RELATED"/>
    <property type="match status" value="1"/>
</dbReference>
<name>A0AA37SYF2_9ALTE</name>
<dbReference type="Gene3D" id="1.10.12.10">
    <property type="entry name" value="Lyase 2-enoyl-coa Hydratase, Chain A, domain 2"/>
    <property type="match status" value="1"/>
</dbReference>
<proteinExistence type="inferred from homology"/>
<dbReference type="CDD" id="cd06558">
    <property type="entry name" value="crotonase-like"/>
    <property type="match status" value="1"/>
</dbReference>
<comment type="caution">
    <text evidence="3">The sequence shown here is derived from an EMBL/GenBank/DDBJ whole genome shotgun (WGS) entry which is preliminary data.</text>
</comment>
<dbReference type="GO" id="GO:0008300">
    <property type="term" value="P:isoprenoid catabolic process"/>
    <property type="evidence" value="ECO:0007669"/>
    <property type="project" value="TreeGrafter"/>
</dbReference>
<gene>
    <name evidence="3" type="ORF">GCM10007852_10740</name>
</gene>